<keyword evidence="2" id="KW-1185">Reference proteome</keyword>
<gene>
    <name evidence="1" type="ORF">PRK78_003097</name>
</gene>
<protein>
    <submittedName>
        <fullName evidence="1">Uncharacterized protein</fullName>
    </submittedName>
</protein>
<sequence>MAAKRPGSPAQKSSLPKRILRMMHPATEQENPSENAAEAFLVFPDTQEQVVVGENAVSAEDAVPESSNSIPIAAIFVNAAPVYSVPMSNPKLQQDT</sequence>
<accession>A0AAF0DFI7</accession>
<dbReference type="AlphaFoldDB" id="A0AAF0DFI7"/>
<evidence type="ECO:0000313" key="2">
    <source>
        <dbReference type="Proteomes" id="UP001219355"/>
    </source>
</evidence>
<name>A0AAF0DFI7_9EURO</name>
<dbReference type="Proteomes" id="UP001219355">
    <property type="component" value="Chromosome 2"/>
</dbReference>
<dbReference type="EMBL" id="CP120628">
    <property type="protein sequence ID" value="WEW57630.1"/>
    <property type="molecule type" value="Genomic_DNA"/>
</dbReference>
<proteinExistence type="predicted"/>
<organism evidence="1 2">
    <name type="scientific">Emydomyces testavorans</name>
    <dbReference type="NCBI Taxonomy" id="2070801"/>
    <lineage>
        <taxon>Eukaryota</taxon>
        <taxon>Fungi</taxon>
        <taxon>Dikarya</taxon>
        <taxon>Ascomycota</taxon>
        <taxon>Pezizomycotina</taxon>
        <taxon>Eurotiomycetes</taxon>
        <taxon>Eurotiomycetidae</taxon>
        <taxon>Onygenales</taxon>
        <taxon>Nannizziopsiaceae</taxon>
        <taxon>Emydomyces</taxon>
    </lineage>
</organism>
<evidence type="ECO:0000313" key="1">
    <source>
        <dbReference type="EMBL" id="WEW57630.1"/>
    </source>
</evidence>
<reference evidence="1" key="1">
    <citation type="submission" date="2023-03" db="EMBL/GenBank/DDBJ databases">
        <title>Emydomyces testavorans Genome Sequence.</title>
        <authorList>
            <person name="Hoyer L."/>
        </authorList>
    </citation>
    <scope>NUCLEOTIDE SEQUENCE</scope>
    <source>
        <strain evidence="1">16-2883</strain>
    </source>
</reference>